<dbReference type="AlphaFoldDB" id="A0A7W9ZIF7"/>
<sequence length="86" mass="9001">MAIAPKPQRKAAADIDAFIGGAAATPAEVPAPATATGSAKGRKVPVMLRLDEDLLARIDTASRHSYQSRTAWIAGTLAKILKEEGF</sequence>
<accession>A0A7W9ZIF7</accession>
<evidence type="ECO:0008006" key="3">
    <source>
        <dbReference type="Google" id="ProtNLM"/>
    </source>
</evidence>
<name>A0A7W9ZIF7_NOVIT</name>
<dbReference type="RefSeq" id="WP_184264062.1">
    <property type="nucleotide sequence ID" value="NZ_JACIIX010000010.1"/>
</dbReference>
<comment type="caution">
    <text evidence="1">The sequence shown here is derived from an EMBL/GenBank/DDBJ whole genome shotgun (WGS) entry which is preliminary data.</text>
</comment>
<dbReference type="Proteomes" id="UP000544872">
    <property type="component" value="Unassembled WGS sequence"/>
</dbReference>
<gene>
    <name evidence="1" type="ORF">FHS48_002679</name>
</gene>
<reference evidence="1 2" key="1">
    <citation type="submission" date="2020-08" db="EMBL/GenBank/DDBJ databases">
        <title>Genomic Encyclopedia of Type Strains, Phase IV (KMG-IV): sequencing the most valuable type-strain genomes for metagenomic binning, comparative biology and taxonomic classification.</title>
        <authorList>
            <person name="Goeker M."/>
        </authorList>
    </citation>
    <scope>NUCLEOTIDE SEQUENCE [LARGE SCALE GENOMIC DNA]</scope>
    <source>
        <strain evidence="1 2">DSM 11590</strain>
    </source>
</reference>
<proteinExistence type="predicted"/>
<evidence type="ECO:0000313" key="1">
    <source>
        <dbReference type="EMBL" id="MBB6211242.1"/>
    </source>
</evidence>
<protein>
    <recommendedName>
        <fullName evidence="3">CopG family transcriptional regulator</fullName>
    </recommendedName>
</protein>
<keyword evidence="2" id="KW-1185">Reference proteome</keyword>
<organism evidence="1 2">
    <name type="scientific">Novispirillum itersonii</name>
    <name type="common">Aquaspirillum itersonii</name>
    <dbReference type="NCBI Taxonomy" id="189"/>
    <lineage>
        <taxon>Bacteria</taxon>
        <taxon>Pseudomonadati</taxon>
        <taxon>Pseudomonadota</taxon>
        <taxon>Alphaproteobacteria</taxon>
        <taxon>Rhodospirillales</taxon>
        <taxon>Novispirillaceae</taxon>
        <taxon>Novispirillum</taxon>
    </lineage>
</organism>
<evidence type="ECO:0000313" key="2">
    <source>
        <dbReference type="Proteomes" id="UP000544872"/>
    </source>
</evidence>
<dbReference type="EMBL" id="JACIIX010000010">
    <property type="protein sequence ID" value="MBB6211242.1"/>
    <property type="molecule type" value="Genomic_DNA"/>
</dbReference>